<dbReference type="InterPro" id="IPR018060">
    <property type="entry name" value="HTH_AraC"/>
</dbReference>
<keyword evidence="3 8" id="KW-0597">Phosphoprotein</keyword>
<evidence type="ECO:0000313" key="11">
    <source>
        <dbReference type="EMBL" id="MCU6791130.1"/>
    </source>
</evidence>
<organism evidence="11 12">
    <name type="scientific">Paenibacillus baimaensis</name>
    <dbReference type="NCBI Taxonomy" id="2982185"/>
    <lineage>
        <taxon>Bacteria</taxon>
        <taxon>Bacillati</taxon>
        <taxon>Bacillota</taxon>
        <taxon>Bacilli</taxon>
        <taxon>Bacillales</taxon>
        <taxon>Paenibacillaceae</taxon>
        <taxon>Paenibacillus</taxon>
    </lineage>
</organism>
<proteinExistence type="predicted"/>
<evidence type="ECO:0000256" key="6">
    <source>
        <dbReference type="ARBA" id="ARBA00023125"/>
    </source>
</evidence>
<evidence type="ECO:0000256" key="8">
    <source>
        <dbReference type="PROSITE-ProRule" id="PRU00169"/>
    </source>
</evidence>
<dbReference type="InterPro" id="IPR051552">
    <property type="entry name" value="HptR"/>
</dbReference>
<dbReference type="PANTHER" id="PTHR42713:SF3">
    <property type="entry name" value="TRANSCRIPTIONAL REGULATORY PROTEIN HPTR"/>
    <property type="match status" value="1"/>
</dbReference>
<evidence type="ECO:0000256" key="3">
    <source>
        <dbReference type="ARBA" id="ARBA00022553"/>
    </source>
</evidence>
<dbReference type="InterPro" id="IPR001789">
    <property type="entry name" value="Sig_transdc_resp-reg_receiver"/>
</dbReference>
<dbReference type="Proteomes" id="UP001652445">
    <property type="component" value="Unassembled WGS sequence"/>
</dbReference>
<dbReference type="PROSITE" id="PS50110">
    <property type="entry name" value="RESPONSE_REGULATORY"/>
    <property type="match status" value="1"/>
</dbReference>
<feature type="modified residue" description="4-aspartylphosphate" evidence="8">
    <location>
        <position position="55"/>
    </location>
</feature>
<keyword evidence="7" id="KW-0804">Transcription</keyword>
<dbReference type="PROSITE" id="PS00041">
    <property type="entry name" value="HTH_ARAC_FAMILY_1"/>
    <property type="match status" value="1"/>
</dbReference>
<feature type="domain" description="HTH araC/xylS-type" evidence="9">
    <location>
        <begin position="432"/>
        <end position="530"/>
    </location>
</feature>
<gene>
    <name evidence="11" type="ORF">OB236_03200</name>
</gene>
<sequence length="536" mass="61842">MIHLMIVDDEERARTGIRSLIDWTKHDITIVCEARDGAEALELLNNVHVDILLTDIRMPEMDGLSLIEHVTNDYPHIKCVIMSGYDEFAYAQKALTIGASDYLLKPSRTQEILDTVLKLKAIIEEARHQENTLEKLKVGFRESFPLLKEKTLSRLVMTDNPPFERLLANLHINGEAFPHLFFGIIVLQIDNLHMLQRKYDQEDIELFKYGVKNIAEETFSALFRCAAFEHQDDIIVILNTEDWTGIDELNQHAAEVQQHIRQYLKFTVSIGIGSFDPGINHLRISYQESIRALDMKYFIGTEKIVDYKETVDDDPVHTSYPLSQEKAIIQAVATGDQNAIAERLNAFNEALKPASTSKEHIQKSMLALVFALYRYCIEKNINTNDVFGESLTELTHIIEHSSMDYIVQTLTDVLLKASEQLHVKKNSNKMFQSVLDYMEHNYHKDINRETVAREVFITPGYLSFLFKQELKTNFLDHLHKIRIDHACRLLHDRSMKLSDIAHAAGYNDEKYFFQIFKKYIGMTPTQYRNNLGADSL</sequence>
<dbReference type="SUPFAM" id="SSF52172">
    <property type="entry name" value="CheY-like"/>
    <property type="match status" value="1"/>
</dbReference>
<dbReference type="Gene3D" id="1.10.10.60">
    <property type="entry name" value="Homeodomain-like"/>
    <property type="match status" value="2"/>
</dbReference>
<keyword evidence="12" id="KW-1185">Reference proteome</keyword>
<evidence type="ECO:0000256" key="4">
    <source>
        <dbReference type="ARBA" id="ARBA00023012"/>
    </source>
</evidence>
<feature type="domain" description="Response regulatory" evidence="10">
    <location>
        <begin position="3"/>
        <end position="120"/>
    </location>
</feature>
<evidence type="ECO:0000256" key="5">
    <source>
        <dbReference type="ARBA" id="ARBA00023015"/>
    </source>
</evidence>
<dbReference type="CDD" id="cd17536">
    <property type="entry name" value="REC_YesN-like"/>
    <property type="match status" value="1"/>
</dbReference>
<keyword evidence="2" id="KW-0963">Cytoplasm</keyword>
<dbReference type="InterPro" id="IPR020449">
    <property type="entry name" value="Tscrpt_reg_AraC-type_HTH"/>
</dbReference>
<dbReference type="Pfam" id="PF12833">
    <property type="entry name" value="HTH_18"/>
    <property type="match status" value="1"/>
</dbReference>
<name>A0ABT2U916_9BACL</name>
<dbReference type="SMART" id="SM00448">
    <property type="entry name" value="REC"/>
    <property type="match status" value="1"/>
</dbReference>
<evidence type="ECO:0000256" key="7">
    <source>
        <dbReference type="ARBA" id="ARBA00023163"/>
    </source>
</evidence>
<evidence type="ECO:0000256" key="1">
    <source>
        <dbReference type="ARBA" id="ARBA00004496"/>
    </source>
</evidence>
<evidence type="ECO:0000256" key="2">
    <source>
        <dbReference type="ARBA" id="ARBA00022490"/>
    </source>
</evidence>
<dbReference type="EMBL" id="JAOQIO010000007">
    <property type="protein sequence ID" value="MCU6791130.1"/>
    <property type="molecule type" value="Genomic_DNA"/>
</dbReference>
<dbReference type="InterPro" id="IPR041522">
    <property type="entry name" value="CdaR_GGDEF"/>
</dbReference>
<dbReference type="InterPro" id="IPR011006">
    <property type="entry name" value="CheY-like_superfamily"/>
</dbReference>
<keyword evidence="6" id="KW-0238">DNA-binding</keyword>
<dbReference type="InterPro" id="IPR009057">
    <property type="entry name" value="Homeodomain-like_sf"/>
</dbReference>
<dbReference type="Pfam" id="PF00072">
    <property type="entry name" value="Response_reg"/>
    <property type="match status" value="1"/>
</dbReference>
<accession>A0ABT2U916</accession>
<dbReference type="SUPFAM" id="SSF46689">
    <property type="entry name" value="Homeodomain-like"/>
    <property type="match status" value="1"/>
</dbReference>
<evidence type="ECO:0000313" key="12">
    <source>
        <dbReference type="Proteomes" id="UP001652445"/>
    </source>
</evidence>
<dbReference type="Gene3D" id="3.40.50.2300">
    <property type="match status" value="1"/>
</dbReference>
<evidence type="ECO:0000259" key="9">
    <source>
        <dbReference type="PROSITE" id="PS01124"/>
    </source>
</evidence>
<comment type="subcellular location">
    <subcellularLocation>
        <location evidence="1">Cytoplasm</location>
    </subcellularLocation>
</comment>
<dbReference type="Pfam" id="PF17853">
    <property type="entry name" value="GGDEF_2"/>
    <property type="match status" value="1"/>
</dbReference>
<dbReference type="PROSITE" id="PS01124">
    <property type="entry name" value="HTH_ARAC_FAMILY_2"/>
    <property type="match status" value="1"/>
</dbReference>
<dbReference type="InterPro" id="IPR018062">
    <property type="entry name" value="HTH_AraC-typ_CS"/>
</dbReference>
<dbReference type="SMART" id="SM00342">
    <property type="entry name" value="HTH_ARAC"/>
    <property type="match status" value="1"/>
</dbReference>
<evidence type="ECO:0000259" key="10">
    <source>
        <dbReference type="PROSITE" id="PS50110"/>
    </source>
</evidence>
<keyword evidence="4" id="KW-0902">Two-component regulatory system</keyword>
<protein>
    <submittedName>
        <fullName evidence="11">Response regulator</fullName>
    </submittedName>
</protein>
<dbReference type="PANTHER" id="PTHR42713">
    <property type="entry name" value="HISTIDINE KINASE-RELATED"/>
    <property type="match status" value="1"/>
</dbReference>
<comment type="caution">
    <text evidence="11">The sequence shown here is derived from an EMBL/GenBank/DDBJ whole genome shotgun (WGS) entry which is preliminary data.</text>
</comment>
<dbReference type="RefSeq" id="WP_262682698.1">
    <property type="nucleotide sequence ID" value="NZ_JAOQIO010000007.1"/>
</dbReference>
<dbReference type="PRINTS" id="PR00032">
    <property type="entry name" value="HTHARAC"/>
</dbReference>
<reference evidence="11 12" key="1">
    <citation type="submission" date="2022-09" db="EMBL/GenBank/DDBJ databases">
        <authorList>
            <person name="Han X.L."/>
            <person name="Wang Q."/>
            <person name="Lu T."/>
        </authorList>
    </citation>
    <scope>NUCLEOTIDE SEQUENCE [LARGE SCALE GENOMIC DNA]</scope>
    <source>
        <strain evidence="11 12">WQ 127069</strain>
    </source>
</reference>
<keyword evidence="5" id="KW-0805">Transcription regulation</keyword>